<dbReference type="InterPro" id="IPR050963">
    <property type="entry name" value="Sirohydro_Cobaltochel/CbiX"/>
</dbReference>
<dbReference type="RefSeq" id="WP_143848557.1">
    <property type="nucleotide sequence ID" value="NZ_VLXZ01000005.1"/>
</dbReference>
<dbReference type="PANTHER" id="PTHR33542:SF3">
    <property type="entry name" value="SIROHYDROCHLORIN FERROCHELATASE, CHLOROPLASTIC"/>
    <property type="match status" value="1"/>
</dbReference>
<proteinExistence type="predicted"/>
<keyword evidence="4" id="KW-1185">Reference proteome</keyword>
<name>A0A553ZYZ8_9BACI</name>
<dbReference type="CDD" id="cd03416">
    <property type="entry name" value="CbiX_SirB_N"/>
    <property type="match status" value="1"/>
</dbReference>
<dbReference type="AlphaFoldDB" id="A0A553ZYZ8"/>
<dbReference type="SUPFAM" id="SSF53800">
    <property type="entry name" value="Chelatase"/>
    <property type="match status" value="1"/>
</dbReference>
<dbReference type="EMBL" id="VLXZ01000005">
    <property type="protein sequence ID" value="TSB46662.1"/>
    <property type="molecule type" value="Genomic_DNA"/>
</dbReference>
<dbReference type="CDD" id="cd03414">
    <property type="entry name" value="CbiX_SirB_C"/>
    <property type="match status" value="1"/>
</dbReference>
<dbReference type="OrthoDB" id="9797895at2"/>
<keyword evidence="1" id="KW-0479">Metal-binding</keyword>
<evidence type="ECO:0000313" key="3">
    <source>
        <dbReference type="EMBL" id="TSB46662.1"/>
    </source>
</evidence>
<dbReference type="Proteomes" id="UP000318521">
    <property type="component" value="Unassembled WGS sequence"/>
</dbReference>
<dbReference type="GO" id="GO:0046872">
    <property type="term" value="F:metal ion binding"/>
    <property type="evidence" value="ECO:0007669"/>
    <property type="project" value="UniProtKB-KW"/>
</dbReference>
<sequence length="262" mass="29574">MKAILYVGHGSRVEQGNEELHTFIQKAKRSFVDIPIQEVGFIELARPSIQEAIQTCIEKGADKIAVVPVLLLTAQHAKEDIPEEIEKAKTLYPHVHFAYGRPFGVEQTIVSLVKQRAEQAGLKKVEGRPHYDEREPATLVLVGRGSSDAEQTSDLFKIARLVWEYTPVHDIEVCYIAATRPNVEEGLEKALRLKADNIYVIPYLLFTGVLMQGLQKQLQELNEQTDKTFILGDYLGFDDQLLKVLVTRTEEVLTELEGIEHV</sequence>
<protein>
    <submittedName>
        <fullName evidence="3">Sirohydrochlorin chelatase</fullName>
    </submittedName>
</protein>
<organism evidence="3 4">
    <name type="scientific">Alkalicoccobacillus porphyridii</name>
    <dbReference type="NCBI Taxonomy" id="2597270"/>
    <lineage>
        <taxon>Bacteria</taxon>
        <taxon>Bacillati</taxon>
        <taxon>Bacillota</taxon>
        <taxon>Bacilli</taxon>
        <taxon>Bacillales</taxon>
        <taxon>Bacillaceae</taxon>
        <taxon>Alkalicoccobacillus</taxon>
    </lineage>
</organism>
<evidence type="ECO:0000256" key="2">
    <source>
        <dbReference type="ARBA" id="ARBA00023239"/>
    </source>
</evidence>
<evidence type="ECO:0000313" key="4">
    <source>
        <dbReference type="Proteomes" id="UP000318521"/>
    </source>
</evidence>
<dbReference type="Pfam" id="PF01903">
    <property type="entry name" value="CbiX"/>
    <property type="match status" value="2"/>
</dbReference>
<accession>A0A553ZYZ8</accession>
<dbReference type="Gene3D" id="3.40.50.1400">
    <property type="match status" value="2"/>
</dbReference>
<gene>
    <name evidence="3" type="ORF">FN960_09910</name>
</gene>
<dbReference type="PANTHER" id="PTHR33542">
    <property type="entry name" value="SIROHYDROCHLORIN FERROCHELATASE, CHLOROPLASTIC"/>
    <property type="match status" value="1"/>
</dbReference>
<keyword evidence="2" id="KW-0456">Lyase</keyword>
<evidence type="ECO:0000256" key="1">
    <source>
        <dbReference type="ARBA" id="ARBA00022723"/>
    </source>
</evidence>
<reference evidence="3 4" key="1">
    <citation type="submission" date="2019-07" db="EMBL/GenBank/DDBJ databases">
        <authorList>
            <person name="Park Y.J."/>
            <person name="Jeong S.E."/>
            <person name="Jung H.S."/>
        </authorList>
    </citation>
    <scope>NUCLEOTIDE SEQUENCE [LARGE SCALE GENOMIC DNA]</scope>
    <source>
        <strain evidence="4">P16(2019)</strain>
    </source>
</reference>
<dbReference type="GO" id="GO:0016829">
    <property type="term" value="F:lyase activity"/>
    <property type="evidence" value="ECO:0007669"/>
    <property type="project" value="UniProtKB-KW"/>
</dbReference>
<dbReference type="InterPro" id="IPR002762">
    <property type="entry name" value="CbiX-like"/>
</dbReference>
<comment type="caution">
    <text evidence="3">The sequence shown here is derived from an EMBL/GenBank/DDBJ whole genome shotgun (WGS) entry which is preliminary data.</text>
</comment>